<organism evidence="1 2">
    <name type="scientific">Methanococcus voltae</name>
    <dbReference type="NCBI Taxonomy" id="2188"/>
    <lineage>
        <taxon>Archaea</taxon>
        <taxon>Methanobacteriati</taxon>
        <taxon>Methanobacteriota</taxon>
        <taxon>Methanomada group</taxon>
        <taxon>Methanococci</taxon>
        <taxon>Methanococcales</taxon>
        <taxon>Methanococcaceae</taxon>
        <taxon>Methanococcus</taxon>
    </lineage>
</organism>
<comment type="caution">
    <text evidence="1">The sequence shown here is derived from an EMBL/GenBank/DDBJ whole genome shotgun (WGS) entry which is preliminary data.</text>
</comment>
<dbReference type="AlphaFoldDB" id="A0A8J7UT20"/>
<gene>
    <name evidence="1" type="ORF">J3E07_001593</name>
</gene>
<evidence type="ECO:0000313" key="1">
    <source>
        <dbReference type="EMBL" id="MBP2202152.1"/>
    </source>
</evidence>
<evidence type="ECO:0000313" key="2">
    <source>
        <dbReference type="Proteomes" id="UP000740329"/>
    </source>
</evidence>
<dbReference type="EMBL" id="JAGGMV010000007">
    <property type="protein sequence ID" value="MBP2202152.1"/>
    <property type="molecule type" value="Genomic_DNA"/>
</dbReference>
<dbReference type="RefSeq" id="WP_281069440.1">
    <property type="nucleotide sequence ID" value="NZ_JAGGMV010000007.1"/>
</dbReference>
<accession>A0A8J7UT20</accession>
<reference evidence="1" key="1">
    <citation type="submission" date="2021-03" db="EMBL/GenBank/DDBJ databases">
        <title>Genomic Encyclopedia of Type Strains, Phase IV (KMG-V): Genome sequencing to study the core and pangenomes of soil and plant-associated prokaryotes.</title>
        <authorList>
            <person name="Whitman W."/>
        </authorList>
    </citation>
    <scope>NUCLEOTIDE SEQUENCE</scope>
    <source>
        <strain evidence="1">C4</strain>
    </source>
</reference>
<dbReference type="Proteomes" id="UP000740329">
    <property type="component" value="Unassembled WGS sequence"/>
</dbReference>
<sequence length="42" mass="5091">MERNYKLYCKIIRGKFYETRINKNNKFVVGIIRGVQNDRIKA</sequence>
<name>A0A8J7UT20_METVO</name>
<proteinExistence type="predicted"/>
<protein>
    <submittedName>
        <fullName evidence="1">Uncharacterized protein</fullName>
    </submittedName>
</protein>